<feature type="signal peptide" evidence="1">
    <location>
        <begin position="1"/>
        <end position="19"/>
    </location>
</feature>
<dbReference type="EMBL" id="UYJE01008422">
    <property type="protein sequence ID" value="VDI63835.1"/>
    <property type="molecule type" value="Genomic_DNA"/>
</dbReference>
<evidence type="ECO:0000256" key="1">
    <source>
        <dbReference type="SAM" id="SignalP"/>
    </source>
</evidence>
<gene>
    <name evidence="2" type="ORF">MGAL_10B006312</name>
</gene>
<proteinExistence type="predicted"/>
<accession>A0A8B6GH62</accession>
<comment type="caution">
    <text evidence="2">The sequence shown here is derived from an EMBL/GenBank/DDBJ whole genome shotgun (WGS) entry which is preliminary data.</text>
</comment>
<evidence type="ECO:0000313" key="2">
    <source>
        <dbReference type="EMBL" id="VDI63835.1"/>
    </source>
</evidence>
<dbReference type="Proteomes" id="UP000596742">
    <property type="component" value="Unassembled WGS sequence"/>
</dbReference>
<name>A0A8B6GH62_MYTGA</name>
<protein>
    <submittedName>
        <fullName evidence="2">Uncharacterized protein</fullName>
    </submittedName>
</protein>
<dbReference type="OrthoDB" id="10492567at2759"/>
<evidence type="ECO:0000313" key="3">
    <source>
        <dbReference type="Proteomes" id="UP000596742"/>
    </source>
</evidence>
<organism evidence="2 3">
    <name type="scientific">Mytilus galloprovincialis</name>
    <name type="common">Mediterranean mussel</name>
    <dbReference type="NCBI Taxonomy" id="29158"/>
    <lineage>
        <taxon>Eukaryota</taxon>
        <taxon>Metazoa</taxon>
        <taxon>Spiralia</taxon>
        <taxon>Lophotrochozoa</taxon>
        <taxon>Mollusca</taxon>
        <taxon>Bivalvia</taxon>
        <taxon>Autobranchia</taxon>
        <taxon>Pteriomorphia</taxon>
        <taxon>Mytilida</taxon>
        <taxon>Mytiloidea</taxon>
        <taxon>Mytilidae</taxon>
        <taxon>Mytilinae</taxon>
        <taxon>Mytilus</taxon>
    </lineage>
</organism>
<sequence>MVNISVVLVLVLAVGYTVAIDCFGTTCNVDQEYCQIMLKDQTGQCYTHHGNGHHEDHQSCIGAHHPGDHCFCKDQACVTQIMMEWAASSTVDAGGSNMTTLPPMTTQMPMTT</sequence>
<keyword evidence="1" id="KW-0732">Signal</keyword>
<reference evidence="2" key="1">
    <citation type="submission" date="2018-11" db="EMBL/GenBank/DDBJ databases">
        <authorList>
            <person name="Alioto T."/>
            <person name="Alioto T."/>
        </authorList>
    </citation>
    <scope>NUCLEOTIDE SEQUENCE</scope>
</reference>
<keyword evidence="3" id="KW-1185">Reference proteome</keyword>
<feature type="chain" id="PRO_5032605416" evidence="1">
    <location>
        <begin position="20"/>
        <end position="112"/>
    </location>
</feature>
<dbReference type="AlphaFoldDB" id="A0A8B6GH62"/>